<dbReference type="CDD" id="cd17320">
    <property type="entry name" value="MFS_MdfA_MDR_like"/>
    <property type="match status" value="1"/>
</dbReference>
<dbReference type="EMBL" id="MOBI01000011">
    <property type="protein sequence ID" value="RON00533.1"/>
    <property type="molecule type" value="Genomic_DNA"/>
</dbReference>
<comment type="caution">
    <text evidence="10">The sequence shown here is derived from an EMBL/GenBank/DDBJ whole genome shotgun (WGS) entry which is preliminary data.</text>
</comment>
<organism evidence="10 11">
    <name type="scientific">Pseudomonas brassicacearum</name>
    <dbReference type="NCBI Taxonomy" id="930166"/>
    <lineage>
        <taxon>Bacteria</taxon>
        <taxon>Pseudomonadati</taxon>
        <taxon>Pseudomonadota</taxon>
        <taxon>Gammaproteobacteria</taxon>
        <taxon>Pseudomonadales</taxon>
        <taxon>Pseudomonadaceae</taxon>
        <taxon>Pseudomonas</taxon>
    </lineage>
</organism>
<reference evidence="10 11" key="1">
    <citation type="submission" date="2016-10" db="EMBL/GenBank/DDBJ databases">
        <title>Comparative genome analysis of multiple Pseudomonas spp. focuses on biocontrol and plant growth promoting traits.</title>
        <authorList>
            <person name="Tao X.-Y."/>
            <person name="Taylor C.G."/>
        </authorList>
    </citation>
    <scope>NUCLEOTIDE SEQUENCE [LARGE SCALE GENOMIC DNA]</scope>
    <source>
        <strain evidence="10 11">37D10</strain>
    </source>
</reference>
<feature type="domain" description="Major facilitator superfamily (MFS) profile" evidence="9">
    <location>
        <begin position="1"/>
        <end position="395"/>
    </location>
</feature>
<evidence type="ECO:0000256" key="5">
    <source>
        <dbReference type="ARBA" id="ARBA00022692"/>
    </source>
</evidence>
<feature type="transmembrane region" description="Helical" evidence="8">
    <location>
        <begin position="136"/>
        <end position="158"/>
    </location>
</feature>
<evidence type="ECO:0000256" key="6">
    <source>
        <dbReference type="ARBA" id="ARBA00022989"/>
    </source>
</evidence>
<feature type="transmembrane region" description="Helical" evidence="8">
    <location>
        <begin position="281"/>
        <end position="300"/>
    </location>
</feature>
<dbReference type="InterPro" id="IPR020846">
    <property type="entry name" value="MFS_dom"/>
</dbReference>
<proteinExistence type="inferred from homology"/>
<feature type="transmembrane region" description="Helical" evidence="8">
    <location>
        <begin position="103"/>
        <end position="124"/>
    </location>
</feature>
<evidence type="ECO:0000256" key="7">
    <source>
        <dbReference type="ARBA" id="ARBA00023136"/>
    </source>
</evidence>
<evidence type="ECO:0000256" key="3">
    <source>
        <dbReference type="ARBA" id="ARBA00022448"/>
    </source>
</evidence>
<sequence>MPVKSDLAPWIWSALLLVVVCLPRVTIDIYLPSLPAMADALHASDAQLQLTLTLYMVGYAFSMLIGGPLCDRFGRRPVLIGGTALYLMATLMCVLARDVEVLIVARMLQALGGCCGTVIGRVMVRDRFDRREQTRLLSRISMGMAISPMVAPIIGSLIETAFGWRGVFVVLSVIAALTLILISLLLPETRPSARPDTRQQGTLHIYARLLRDRYFLRYSLAIGCVYCTYFPFIAESSTLLQRTLHLSSMEYAQVFAVTVAGYVLGSNLFRRLSVRHDADALIGYAIALNLVGSSLLIMATRLWPEALLSIVCPMLLIMLSVGIAIPACQLAVLQPFSAIAGTASGLFFFIQMAMTAVCGFVTGKLSDGSVYPMMIMTSIFSISFCLVWLLFKTETAPLGGGAGRTLKRHTRNGF</sequence>
<feature type="transmembrane region" description="Helical" evidence="8">
    <location>
        <begin position="78"/>
        <end position="97"/>
    </location>
</feature>
<dbReference type="NCBIfam" id="TIGR00710">
    <property type="entry name" value="efflux_Bcr_CflA"/>
    <property type="match status" value="1"/>
</dbReference>
<dbReference type="RefSeq" id="WP_123582165.1">
    <property type="nucleotide sequence ID" value="NZ_MOBI01000011.1"/>
</dbReference>
<dbReference type="Gene3D" id="1.20.1720.10">
    <property type="entry name" value="Multidrug resistance protein D"/>
    <property type="match status" value="1"/>
</dbReference>
<dbReference type="PRINTS" id="PR01035">
    <property type="entry name" value="TCRTETA"/>
</dbReference>
<comment type="similarity">
    <text evidence="2 8">Belongs to the major facilitator superfamily. Bcr/CmlA family.</text>
</comment>
<evidence type="ECO:0000256" key="8">
    <source>
        <dbReference type="RuleBase" id="RU365088"/>
    </source>
</evidence>
<dbReference type="Proteomes" id="UP000284684">
    <property type="component" value="Unassembled WGS sequence"/>
</dbReference>
<dbReference type="GO" id="GO:0005886">
    <property type="term" value="C:plasma membrane"/>
    <property type="evidence" value="ECO:0007669"/>
    <property type="project" value="UniProtKB-SubCell"/>
</dbReference>
<dbReference type="InterPro" id="IPR001958">
    <property type="entry name" value="Tet-R_TetA/multi-R_MdtG-like"/>
</dbReference>
<feature type="transmembrane region" description="Helical" evidence="8">
    <location>
        <begin position="214"/>
        <end position="232"/>
    </location>
</feature>
<evidence type="ECO:0000256" key="1">
    <source>
        <dbReference type="ARBA" id="ARBA00004651"/>
    </source>
</evidence>
<evidence type="ECO:0000313" key="11">
    <source>
        <dbReference type="Proteomes" id="UP000284684"/>
    </source>
</evidence>
<keyword evidence="6 8" id="KW-1133">Transmembrane helix</keyword>
<dbReference type="InterPro" id="IPR004812">
    <property type="entry name" value="Efflux_drug-R_Bcr/CmlA"/>
</dbReference>
<evidence type="ECO:0000256" key="2">
    <source>
        <dbReference type="ARBA" id="ARBA00006236"/>
    </source>
</evidence>
<keyword evidence="4" id="KW-1003">Cell membrane</keyword>
<dbReference type="InterPro" id="IPR050189">
    <property type="entry name" value="MFS_Efflux_Transporters"/>
</dbReference>
<keyword evidence="8" id="KW-0997">Cell inner membrane</keyword>
<feature type="transmembrane region" description="Helical" evidence="8">
    <location>
        <begin position="369"/>
        <end position="391"/>
    </location>
</feature>
<evidence type="ECO:0000313" key="10">
    <source>
        <dbReference type="EMBL" id="RON00533.1"/>
    </source>
</evidence>
<feature type="transmembrane region" description="Helical" evidence="8">
    <location>
        <begin position="306"/>
        <end position="333"/>
    </location>
</feature>
<dbReference type="PANTHER" id="PTHR43124">
    <property type="entry name" value="PURINE EFFLUX PUMP PBUE"/>
    <property type="match status" value="1"/>
</dbReference>
<dbReference type="InterPro" id="IPR011701">
    <property type="entry name" value="MFS"/>
</dbReference>
<evidence type="ECO:0000259" key="9">
    <source>
        <dbReference type="PROSITE" id="PS50850"/>
    </source>
</evidence>
<keyword evidence="3 8" id="KW-0813">Transport</keyword>
<dbReference type="GO" id="GO:0042910">
    <property type="term" value="F:xenobiotic transmembrane transporter activity"/>
    <property type="evidence" value="ECO:0007669"/>
    <property type="project" value="InterPro"/>
</dbReference>
<keyword evidence="5 8" id="KW-0812">Transmembrane</keyword>
<dbReference type="AlphaFoldDB" id="A0A423GTQ9"/>
<keyword evidence="7 8" id="KW-0472">Membrane</keyword>
<gene>
    <name evidence="10" type="ORF">BK658_09560</name>
</gene>
<dbReference type="Pfam" id="PF07690">
    <property type="entry name" value="MFS_1"/>
    <property type="match status" value="1"/>
</dbReference>
<dbReference type="GO" id="GO:1990961">
    <property type="term" value="P:xenobiotic detoxification by transmembrane export across the plasma membrane"/>
    <property type="evidence" value="ECO:0007669"/>
    <property type="project" value="InterPro"/>
</dbReference>
<feature type="transmembrane region" description="Helical" evidence="8">
    <location>
        <begin position="252"/>
        <end position="269"/>
    </location>
</feature>
<protein>
    <recommendedName>
        <fullName evidence="8">Bcr/CflA family efflux transporter</fullName>
    </recommendedName>
</protein>
<comment type="caution">
    <text evidence="8">Lacks conserved residue(s) required for the propagation of feature annotation.</text>
</comment>
<feature type="transmembrane region" description="Helical" evidence="8">
    <location>
        <begin position="164"/>
        <end position="186"/>
    </location>
</feature>
<accession>A0A423GTQ9</accession>
<dbReference type="InterPro" id="IPR036259">
    <property type="entry name" value="MFS_trans_sf"/>
</dbReference>
<dbReference type="SUPFAM" id="SSF103473">
    <property type="entry name" value="MFS general substrate transporter"/>
    <property type="match status" value="1"/>
</dbReference>
<name>A0A423GTQ9_9PSED</name>
<evidence type="ECO:0000256" key="4">
    <source>
        <dbReference type="ARBA" id="ARBA00022475"/>
    </source>
</evidence>
<comment type="subcellular location">
    <subcellularLocation>
        <location evidence="8">Cell inner membrane</location>
        <topology evidence="8">Multi-pass membrane protein</topology>
    </subcellularLocation>
    <subcellularLocation>
        <location evidence="1">Cell membrane</location>
        <topology evidence="1">Multi-pass membrane protein</topology>
    </subcellularLocation>
</comment>
<feature type="transmembrane region" description="Helical" evidence="8">
    <location>
        <begin position="46"/>
        <end position="66"/>
    </location>
</feature>
<dbReference type="PANTHER" id="PTHR43124:SF3">
    <property type="entry name" value="CHLORAMPHENICOL EFFLUX PUMP RV0191"/>
    <property type="match status" value="1"/>
</dbReference>
<feature type="transmembrane region" description="Helical" evidence="8">
    <location>
        <begin position="7"/>
        <end position="26"/>
    </location>
</feature>
<dbReference type="PROSITE" id="PS50850">
    <property type="entry name" value="MFS"/>
    <property type="match status" value="1"/>
</dbReference>